<sequence length="263" mass="29338">MEVSAMEQHTATLYDRDGHLCLFFTGLVDGEGIPSNQLMIKHGGEAVLFDPGGDLTYTPLSMALSRHLTLKTDLRYVFASHQDPDIITSLPRWLMHTDCKVVCSRLWSRFLPHLVSGVVSGTMKKSLHKRLLELPDEGGQIPLGDSYIEAVPAHFLHSVGNFHFYDPISKILFSGDVGAAATPGMDHVPVDDVATHIPLMEGFHQRYMASNTACRNWVARVRAMDVEMLVPQHGRPFVGKQKIGEFLDWFEQLQCGVDLLQEA</sequence>
<keyword evidence="3" id="KW-1185">Reference proteome</keyword>
<reference evidence="2 3" key="1">
    <citation type="submission" date="2019-04" db="EMBL/GenBank/DDBJ databases">
        <title>Taxonomy of novel Haliea sp. from mangrove soil of West Coast of India.</title>
        <authorList>
            <person name="Verma A."/>
            <person name="Kumar P."/>
            <person name="Krishnamurthi S."/>
        </authorList>
    </citation>
    <scope>NUCLEOTIDE SEQUENCE [LARGE SCALE GENOMIC DNA]</scope>
    <source>
        <strain evidence="2 3">SAOS-164</strain>
    </source>
</reference>
<dbReference type="OrthoDB" id="9768433at2"/>
<dbReference type="EMBL" id="SRLE01000002">
    <property type="protein sequence ID" value="TGD75855.1"/>
    <property type="molecule type" value="Genomic_DNA"/>
</dbReference>
<evidence type="ECO:0000313" key="2">
    <source>
        <dbReference type="EMBL" id="TGD75855.1"/>
    </source>
</evidence>
<evidence type="ECO:0000313" key="3">
    <source>
        <dbReference type="Proteomes" id="UP000298050"/>
    </source>
</evidence>
<dbReference type="InterPro" id="IPR036866">
    <property type="entry name" value="RibonucZ/Hydroxyglut_hydro"/>
</dbReference>
<dbReference type="SUPFAM" id="SSF56281">
    <property type="entry name" value="Metallo-hydrolase/oxidoreductase"/>
    <property type="match status" value="1"/>
</dbReference>
<dbReference type="AlphaFoldDB" id="A0A4Z0M978"/>
<feature type="domain" description="Metallo-beta-lactamase" evidence="1">
    <location>
        <begin position="34"/>
        <end position="233"/>
    </location>
</feature>
<dbReference type="PANTHER" id="PTHR43041:SF1">
    <property type="entry name" value="METALLO-BETA-LACTAMASE DOMAIN-CONTAINING PROTEIN"/>
    <property type="match status" value="1"/>
</dbReference>
<name>A0A4Z0M978_9GAMM</name>
<comment type="caution">
    <text evidence="2">The sequence shown here is derived from an EMBL/GenBank/DDBJ whole genome shotgun (WGS) entry which is preliminary data.</text>
</comment>
<accession>A0A4Z0M978</accession>
<dbReference type="PANTHER" id="PTHR43041">
    <property type="entry name" value="HYDROLASE, METALLO-BETA-LACTAMASE SUPERFAMILY"/>
    <property type="match status" value="1"/>
</dbReference>
<proteinExistence type="predicted"/>
<dbReference type="CDD" id="cd07709">
    <property type="entry name" value="flavodiiron_proteins_MBL-fold"/>
    <property type="match status" value="1"/>
</dbReference>
<dbReference type="InterPro" id="IPR045761">
    <property type="entry name" value="ODP_dom"/>
</dbReference>
<dbReference type="Proteomes" id="UP000298050">
    <property type="component" value="Unassembled WGS sequence"/>
</dbReference>
<dbReference type="InterPro" id="IPR001279">
    <property type="entry name" value="Metallo-B-lactamas"/>
</dbReference>
<dbReference type="Pfam" id="PF19583">
    <property type="entry name" value="ODP"/>
    <property type="match status" value="1"/>
</dbReference>
<dbReference type="Gene3D" id="3.60.15.10">
    <property type="entry name" value="Ribonuclease Z/Hydroxyacylglutathione hydrolase-like"/>
    <property type="match status" value="1"/>
</dbReference>
<dbReference type="SMART" id="SM00849">
    <property type="entry name" value="Lactamase_B"/>
    <property type="match status" value="1"/>
</dbReference>
<evidence type="ECO:0000259" key="1">
    <source>
        <dbReference type="SMART" id="SM00849"/>
    </source>
</evidence>
<protein>
    <submittedName>
        <fullName evidence="2">FprA family A-type flavoprotein</fullName>
    </submittedName>
</protein>
<organism evidence="2 3">
    <name type="scientific">Mangrovimicrobium sediminis</name>
    <dbReference type="NCBI Taxonomy" id="2562682"/>
    <lineage>
        <taxon>Bacteria</taxon>
        <taxon>Pseudomonadati</taxon>
        <taxon>Pseudomonadota</taxon>
        <taxon>Gammaproteobacteria</taxon>
        <taxon>Cellvibrionales</taxon>
        <taxon>Halieaceae</taxon>
        <taxon>Mangrovimicrobium</taxon>
    </lineage>
</organism>
<gene>
    <name evidence="2" type="ORF">E4634_01740</name>
</gene>